<dbReference type="PANTHER" id="PTHR13789">
    <property type="entry name" value="MONOOXYGENASE"/>
    <property type="match status" value="1"/>
</dbReference>
<evidence type="ECO:0000259" key="6">
    <source>
        <dbReference type="Pfam" id="PF01494"/>
    </source>
</evidence>
<dbReference type="Gene3D" id="3.50.50.60">
    <property type="entry name" value="FAD/NAD(P)-binding domain"/>
    <property type="match status" value="1"/>
</dbReference>
<evidence type="ECO:0000313" key="7">
    <source>
        <dbReference type="EMBL" id="KAF7554366.1"/>
    </source>
</evidence>
<keyword evidence="5" id="KW-0503">Monooxygenase</keyword>
<evidence type="ECO:0000256" key="5">
    <source>
        <dbReference type="ARBA" id="ARBA00023033"/>
    </source>
</evidence>
<evidence type="ECO:0000256" key="1">
    <source>
        <dbReference type="ARBA" id="ARBA00007992"/>
    </source>
</evidence>
<keyword evidence="4" id="KW-0560">Oxidoreductase</keyword>
<evidence type="ECO:0000256" key="4">
    <source>
        <dbReference type="ARBA" id="ARBA00023002"/>
    </source>
</evidence>
<dbReference type="Pfam" id="PF01494">
    <property type="entry name" value="FAD_binding_3"/>
    <property type="match status" value="1"/>
</dbReference>
<evidence type="ECO:0000313" key="8">
    <source>
        <dbReference type="Proteomes" id="UP000722485"/>
    </source>
</evidence>
<gene>
    <name evidence="7" type="ORF">G7Z17_g2969</name>
</gene>
<keyword evidence="2" id="KW-0285">Flavoprotein</keyword>
<dbReference type="PANTHER" id="PTHR13789:SF314">
    <property type="entry name" value="FAD-BINDING DOMAIN-CONTAINING PROTEIN"/>
    <property type="match status" value="1"/>
</dbReference>
<dbReference type="SUPFAM" id="SSF54373">
    <property type="entry name" value="FAD-linked reductases, C-terminal domain"/>
    <property type="match status" value="1"/>
</dbReference>
<comment type="caution">
    <text evidence="7">The sequence shown here is derived from an EMBL/GenBank/DDBJ whole genome shotgun (WGS) entry which is preliminary data.</text>
</comment>
<dbReference type="GO" id="GO:0004497">
    <property type="term" value="F:monooxygenase activity"/>
    <property type="evidence" value="ECO:0007669"/>
    <property type="project" value="UniProtKB-KW"/>
</dbReference>
<keyword evidence="8" id="KW-1185">Reference proteome</keyword>
<proteinExistence type="inferred from homology"/>
<feature type="domain" description="FAD-binding" evidence="6">
    <location>
        <begin position="9"/>
        <end position="374"/>
    </location>
</feature>
<organism evidence="7 8">
    <name type="scientific">Cylindrodendrum hubeiense</name>
    <dbReference type="NCBI Taxonomy" id="595255"/>
    <lineage>
        <taxon>Eukaryota</taxon>
        <taxon>Fungi</taxon>
        <taxon>Dikarya</taxon>
        <taxon>Ascomycota</taxon>
        <taxon>Pezizomycotina</taxon>
        <taxon>Sordariomycetes</taxon>
        <taxon>Hypocreomycetidae</taxon>
        <taxon>Hypocreales</taxon>
        <taxon>Nectriaceae</taxon>
        <taxon>Cylindrodendrum</taxon>
    </lineage>
</organism>
<comment type="similarity">
    <text evidence="1">Belongs to the paxM FAD-dependent monooxygenase family.</text>
</comment>
<dbReference type="Proteomes" id="UP000722485">
    <property type="component" value="Unassembled WGS sequence"/>
</dbReference>
<dbReference type="AlphaFoldDB" id="A0A9P5HBS8"/>
<keyword evidence="3" id="KW-0274">FAD</keyword>
<dbReference type="InterPro" id="IPR002938">
    <property type="entry name" value="FAD-bd"/>
</dbReference>
<dbReference type="EMBL" id="JAANBB010000033">
    <property type="protein sequence ID" value="KAF7554366.1"/>
    <property type="molecule type" value="Genomic_DNA"/>
</dbReference>
<dbReference type="GO" id="GO:0071949">
    <property type="term" value="F:FAD binding"/>
    <property type="evidence" value="ECO:0007669"/>
    <property type="project" value="InterPro"/>
</dbReference>
<dbReference type="InterPro" id="IPR050493">
    <property type="entry name" value="FAD-dep_Monooxygenase_BioMet"/>
</dbReference>
<accession>A0A9P5HBS8</accession>
<dbReference type="SUPFAM" id="SSF51905">
    <property type="entry name" value="FAD/NAD(P)-binding domain"/>
    <property type="match status" value="1"/>
</dbReference>
<evidence type="ECO:0000256" key="3">
    <source>
        <dbReference type="ARBA" id="ARBA00022827"/>
    </source>
</evidence>
<dbReference type="PRINTS" id="PR00420">
    <property type="entry name" value="RNGMNOXGNASE"/>
</dbReference>
<sequence>MHSTNENLHVIIIGCGIAGLAAARFIREHHRVTIYERAGQDAATGGHGISLFPNAVKLLDTIDFNRDRAGAVTCCGYRSYTKTGKMKTDVEVDFLDRYGANSLTMKRSDFRDELYRLATASATELGIVVNPVKTVFHNGAVDVDPETGEVTLADGSKDVGDAVIIADGVHSRLRAKVLRTDEHVSKKMGLTCFRLAISAEKTKKVLGKLPDWWEPGVGKGRISLLEADDGTPRFITAYPYRHFDYMNLACNFPTREDRRSAPGSWYAEADRDELLETFGDFGDEIVQLLKVADDLKTWDLQDLDPLPTFTKGRTILIGDAAHAMSVLQGQGGNMAVEDGESFRLLTSKITRASVPAVLEKIDSIRRPRAKQVLADTRKMVREMSIEERFSRMDFNMSYNGIHDAIKKLEVNGDK</sequence>
<reference evidence="7" key="1">
    <citation type="submission" date="2020-03" db="EMBL/GenBank/DDBJ databases">
        <title>Draft Genome Sequence of Cylindrodendrum hubeiense.</title>
        <authorList>
            <person name="Buettner E."/>
            <person name="Kellner H."/>
        </authorList>
    </citation>
    <scope>NUCLEOTIDE SEQUENCE</scope>
    <source>
        <strain evidence="7">IHI 201604</strain>
    </source>
</reference>
<dbReference type="OrthoDB" id="40579at2759"/>
<protein>
    <recommendedName>
        <fullName evidence="6">FAD-binding domain-containing protein</fullName>
    </recommendedName>
</protein>
<dbReference type="InterPro" id="IPR036188">
    <property type="entry name" value="FAD/NAD-bd_sf"/>
</dbReference>
<evidence type="ECO:0000256" key="2">
    <source>
        <dbReference type="ARBA" id="ARBA00022630"/>
    </source>
</evidence>
<name>A0A9P5HBS8_9HYPO</name>